<evidence type="ECO:0000256" key="3">
    <source>
        <dbReference type="ARBA" id="ARBA00022827"/>
    </source>
</evidence>
<feature type="chain" id="PRO_5040388604" evidence="5">
    <location>
        <begin position="27"/>
        <end position="500"/>
    </location>
</feature>
<dbReference type="SUPFAM" id="SSF56176">
    <property type="entry name" value="FAD-binding/transporter-associated domain-like"/>
    <property type="match status" value="1"/>
</dbReference>
<dbReference type="InterPro" id="IPR006094">
    <property type="entry name" value="Oxid_FAD_bind_N"/>
</dbReference>
<keyword evidence="5" id="KW-0732">Signal</keyword>
<sequence>MPSSRLCYFLTTLIPSSVFLSAGVAASLPSPCTSLSTVLPAQVFFPGTEGYNTSISSYRYVQTRLLPACIVKPRYAQNVSKIVEILGRHNSTRFAIRGGGHNVNPGFANIENGVTIDMRDMNTVDISRHGEVVEVGAGALWGHVYDVVEQRGLSILGGRVASVGVGGLTTGGGISYLSPKRGWVCDSVKNFEVVLSNSSIVNANATSESSLFAALKGGQNNFGIVTRFDLKTFPQGPIWGGTITLSNASDTALLRAFTMFKDPSSFDPHAHVIIIFMYDVAQQSFFSLNNMWHSKPNGSKKALQGLLNVGPQINNTIGVAYAGEYAKISVMPVPQNARSQWATTTFAISPTILFRVHKIWRSASIRLGQKFQKANLVSSYTIQSVPPPPPGSRPNSLGFSPYANPEKDLVNFLVLFQYEDPKATQELQDSILGIINEIDKIAEVEGIKQRFKYLNYAHWHQDILGSYGQASLQRMQKVAKKYDPVGMFQNQVVGGFKLAP</sequence>
<proteinExistence type="inferred from homology"/>
<keyword evidence="8" id="KW-1185">Reference proteome</keyword>
<keyword evidence="2" id="KW-0285">Flavoprotein</keyword>
<evidence type="ECO:0000313" key="7">
    <source>
        <dbReference type="EMBL" id="KAF2269735.1"/>
    </source>
</evidence>
<keyword evidence="4" id="KW-0560">Oxidoreductase</keyword>
<evidence type="ECO:0000256" key="1">
    <source>
        <dbReference type="ARBA" id="ARBA00005466"/>
    </source>
</evidence>
<dbReference type="GO" id="GO:0016491">
    <property type="term" value="F:oxidoreductase activity"/>
    <property type="evidence" value="ECO:0007669"/>
    <property type="project" value="UniProtKB-KW"/>
</dbReference>
<dbReference type="GO" id="GO:0071949">
    <property type="term" value="F:FAD binding"/>
    <property type="evidence" value="ECO:0007669"/>
    <property type="project" value="InterPro"/>
</dbReference>
<dbReference type="PROSITE" id="PS51387">
    <property type="entry name" value="FAD_PCMH"/>
    <property type="match status" value="1"/>
</dbReference>
<dbReference type="PANTHER" id="PTHR42973:SF28">
    <property type="entry name" value="FAD-BINDING PCMH-TYPE DOMAIN-CONTAINING PROTEIN"/>
    <property type="match status" value="1"/>
</dbReference>
<dbReference type="Gene3D" id="3.30.465.10">
    <property type="match status" value="1"/>
</dbReference>
<gene>
    <name evidence="7" type="ORF">CC78DRAFT_486502</name>
</gene>
<dbReference type="Pfam" id="PF01565">
    <property type="entry name" value="FAD_binding_4"/>
    <property type="match status" value="1"/>
</dbReference>
<feature type="domain" description="FAD-binding PCMH-type" evidence="6">
    <location>
        <begin position="63"/>
        <end position="235"/>
    </location>
</feature>
<reference evidence="8" key="1">
    <citation type="journal article" date="2020" name="Stud. Mycol.">
        <title>101 Dothideomycetes genomes: A test case for predicting lifestyles and emergence of pathogens.</title>
        <authorList>
            <person name="Haridas S."/>
            <person name="Albert R."/>
            <person name="Binder M."/>
            <person name="Bloem J."/>
            <person name="LaButti K."/>
            <person name="Salamov A."/>
            <person name="Andreopoulos B."/>
            <person name="Baker S."/>
            <person name="Barry K."/>
            <person name="Bills G."/>
            <person name="Bluhm B."/>
            <person name="Cannon C."/>
            <person name="Castanera R."/>
            <person name="Culley D."/>
            <person name="Daum C."/>
            <person name="Ezra D."/>
            <person name="Gonzalez J."/>
            <person name="Henrissat B."/>
            <person name="Kuo A."/>
            <person name="Liang C."/>
            <person name="Lipzen A."/>
            <person name="Lutzoni F."/>
            <person name="Magnuson J."/>
            <person name="Mondo S."/>
            <person name="Nolan M."/>
            <person name="Ohm R."/>
            <person name="Pangilinan J."/>
            <person name="Park H.-J."/>
            <person name="Ramirez L."/>
            <person name="Alfaro M."/>
            <person name="Sun H."/>
            <person name="Tritt A."/>
            <person name="Yoshinaga Y."/>
            <person name="Zwiers L.-H."/>
            <person name="Turgeon B."/>
            <person name="Goodwin S."/>
            <person name="Spatafora J."/>
            <person name="Crous P."/>
            <person name="Grigoriev I."/>
        </authorList>
    </citation>
    <scope>NUCLEOTIDE SEQUENCE [LARGE SCALE GENOMIC DNA]</scope>
    <source>
        <strain evidence="8">CBS 304.66</strain>
    </source>
</reference>
<dbReference type="OrthoDB" id="2151789at2759"/>
<name>A0A9P4NAU1_9PLEO</name>
<dbReference type="InterPro" id="IPR036318">
    <property type="entry name" value="FAD-bd_PCMH-like_sf"/>
</dbReference>
<dbReference type="PANTHER" id="PTHR42973">
    <property type="entry name" value="BINDING OXIDOREDUCTASE, PUTATIVE (AFU_ORTHOLOGUE AFUA_1G17690)-RELATED"/>
    <property type="match status" value="1"/>
</dbReference>
<evidence type="ECO:0000256" key="5">
    <source>
        <dbReference type="SAM" id="SignalP"/>
    </source>
</evidence>
<evidence type="ECO:0000256" key="2">
    <source>
        <dbReference type="ARBA" id="ARBA00022630"/>
    </source>
</evidence>
<comment type="caution">
    <text evidence="7">The sequence shown here is derived from an EMBL/GenBank/DDBJ whole genome shotgun (WGS) entry which is preliminary data.</text>
</comment>
<evidence type="ECO:0000313" key="8">
    <source>
        <dbReference type="Proteomes" id="UP000800093"/>
    </source>
</evidence>
<keyword evidence="3" id="KW-0274">FAD</keyword>
<accession>A0A9P4NAU1</accession>
<dbReference type="EMBL" id="ML986581">
    <property type="protein sequence ID" value="KAF2269735.1"/>
    <property type="molecule type" value="Genomic_DNA"/>
</dbReference>
<dbReference type="Proteomes" id="UP000800093">
    <property type="component" value="Unassembled WGS sequence"/>
</dbReference>
<feature type="signal peptide" evidence="5">
    <location>
        <begin position="1"/>
        <end position="26"/>
    </location>
</feature>
<dbReference type="InterPro" id="IPR016169">
    <property type="entry name" value="FAD-bd_PCMH_sub2"/>
</dbReference>
<evidence type="ECO:0000259" key="6">
    <source>
        <dbReference type="PROSITE" id="PS51387"/>
    </source>
</evidence>
<protein>
    <submittedName>
        <fullName evidence="7">FAD-binding domain-containing protein</fullName>
    </submittedName>
</protein>
<dbReference type="InterPro" id="IPR016166">
    <property type="entry name" value="FAD-bd_PCMH"/>
</dbReference>
<comment type="similarity">
    <text evidence="1">Belongs to the oxygen-dependent FAD-linked oxidoreductase family.</text>
</comment>
<dbReference type="InterPro" id="IPR050416">
    <property type="entry name" value="FAD-linked_Oxidoreductase"/>
</dbReference>
<evidence type="ECO:0000256" key="4">
    <source>
        <dbReference type="ARBA" id="ARBA00023002"/>
    </source>
</evidence>
<organism evidence="7 8">
    <name type="scientific">Lojkania enalia</name>
    <dbReference type="NCBI Taxonomy" id="147567"/>
    <lineage>
        <taxon>Eukaryota</taxon>
        <taxon>Fungi</taxon>
        <taxon>Dikarya</taxon>
        <taxon>Ascomycota</taxon>
        <taxon>Pezizomycotina</taxon>
        <taxon>Dothideomycetes</taxon>
        <taxon>Pleosporomycetidae</taxon>
        <taxon>Pleosporales</taxon>
        <taxon>Pleosporales incertae sedis</taxon>
        <taxon>Lojkania</taxon>
    </lineage>
</organism>
<dbReference type="AlphaFoldDB" id="A0A9P4NAU1"/>